<protein>
    <submittedName>
        <fullName evidence="1">Uncharacterized protein</fullName>
    </submittedName>
</protein>
<evidence type="ECO:0000313" key="2">
    <source>
        <dbReference type="Proteomes" id="UP000225740"/>
    </source>
</evidence>
<name>A0A2G1W312_9BACT</name>
<keyword evidence="2" id="KW-1185">Reference proteome</keyword>
<evidence type="ECO:0000313" key="1">
    <source>
        <dbReference type="EMBL" id="PHQ33414.1"/>
    </source>
</evidence>
<accession>A0A2G1W312</accession>
<proteinExistence type="predicted"/>
<dbReference type="Proteomes" id="UP000225740">
    <property type="component" value="Unassembled WGS sequence"/>
</dbReference>
<comment type="caution">
    <text evidence="1">The sequence shown here is derived from an EMBL/GenBank/DDBJ whole genome shotgun (WGS) entry which is preliminary data.</text>
</comment>
<gene>
    <name evidence="1" type="ORF">CEE69_20540</name>
</gene>
<sequence>MRFQNEFNSRRCLLFNVDCGLYWRFRPNVDAGMLKDEDFPEKNSGLLLSLPLEQKGGRLL</sequence>
<dbReference type="EMBL" id="NIZW01000017">
    <property type="protein sequence ID" value="PHQ33414.1"/>
    <property type="molecule type" value="Genomic_DNA"/>
</dbReference>
<organism evidence="1 2">
    <name type="scientific">Rhodopirellula bahusiensis</name>
    <dbReference type="NCBI Taxonomy" id="2014065"/>
    <lineage>
        <taxon>Bacteria</taxon>
        <taxon>Pseudomonadati</taxon>
        <taxon>Planctomycetota</taxon>
        <taxon>Planctomycetia</taxon>
        <taxon>Pirellulales</taxon>
        <taxon>Pirellulaceae</taxon>
        <taxon>Rhodopirellula</taxon>
    </lineage>
</organism>
<reference evidence="1 2" key="1">
    <citation type="submission" date="2017-06" db="EMBL/GenBank/DDBJ databases">
        <title>Description of Rhodopirellula bahusiensis sp. nov.</title>
        <authorList>
            <person name="Kizina J."/>
            <person name="Harder J."/>
        </authorList>
    </citation>
    <scope>NUCLEOTIDE SEQUENCE [LARGE SCALE GENOMIC DNA]</scope>
    <source>
        <strain evidence="1 2">SWK21</strain>
    </source>
</reference>
<dbReference type="AlphaFoldDB" id="A0A2G1W312"/>